<reference evidence="2" key="1">
    <citation type="submission" date="2019-12" db="UniProtKB">
        <authorList>
            <consortium name="WormBaseParasite"/>
        </authorList>
    </citation>
    <scope>IDENTIFICATION</scope>
</reference>
<dbReference type="AlphaFoldDB" id="A0A5S6Q2M6"/>
<name>A0A5S6Q2M6_TRIMR</name>
<keyword evidence="1" id="KW-1185">Reference proteome</keyword>
<dbReference type="Proteomes" id="UP000046395">
    <property type="component" value="Unassembled WGS sequence"/>
</dbReference>
<evidence type="ECO:0000313" key="2">
    <source>
        <dbReference type="WBParaSite" id="TMUE_0000001486.1"/>
    </source>
</evidence>
<protein>
    <submittedName>
        <fullName evidence="2">Uncharacterized protein</fullName>
    </submittedName>
</protein>
<accession>A0A5S6Q2M6</accession>
<proteinExistence type="predicted"/>
<organism evidence="1 2">
    <name type="scientific">Trichuris muris</name>
    <name type="common">Mouse whipworm</name>
    <dbReference type="NCBI Taxonomy" id="70415"/>
    <lineage>
        <taxon>Eukaryota</taxon>
        <taxon>Metazoa</taxon>
        <taxon>Ecdysozoa</taxon>
        <taxon>Nematoda</taxon>
        <taxon>Enoplea</taxon>
        <taxon>Dorylaimia</taxon>
        <taxon>Trichinellida</taxon>
        <taxon>Trichuridae</taxon>
        <taxon>Trichuris</taxon>
    </lineage>
</organism>
<evidence type="ECO:0000313" key="1">
    <source>
        <dbReference type="Proteomes" id="UP000046395"/>
    </source>
</evidence>
<sequence length="99" mass="11008">MRDKSPDRSSDCSVLTEDSYKRAKFETRDDDSMAMAKMSDCQGLYFSVTANRDAKFDVFDSEAETFCEDGVVEPKVSCISLSNALSGIYNPREAVLRGV</sequence>
<dbReference type="WBParaSite" id="TMUE_0000001486.1">
    <property type="protein sequence ID" value="TMUE_0000001486.1"/>
    <property type="gene ID" value="WBGene00294458"/>
</dbReference>